<keyword evidence="2" id="KW-1185">Reference proteome</keyword>
<evidence type="ECO:0000313" key="2">
    <source>
        <dbReference type="Proteomes" id="UP001190700"/>
    </source>
</evidence>
<dbReference type="Proteomes" id="UP001190700">
    <property type="component" value="Unassembled WGS sequence"/>
</dbReference>
<accession>A0AAE0H291</accession>
<name>A0AAE0H291_9CHLO</name>
<dbReference type="AlphaFoldDB" id="A0AAE0H291"/>
<evidence type="ECO:0000313" key="1">
    <source>
        <dbReference type="EMBL" id="KAK3288538.1"/>
    </source>
</evidence>
<reference evidence="1 2" key="1">
    <citation type="journal article" date="2015" name="Genome Biol. Evol.">
        <title>Comparative Genomics of a Bacterivorous Green Alga Reveals Evolutionary Causalities and Consequences of Phago-Mixotrophic Mode of Nutrition.</title>
        <authorList>
            <person name="Burns J.A."/>
            <person name="Paasch A."/>
            <person name="Narechania A."/>
            <person name="Kim E."/>
        </authorList>
    </citation>
    <scope>NUCLEOTIDE SEQUENCE [LARGE SCALE GENOMIC DNA]</scope>
    <source>
        <strain evidence="1 2">PLY_AMNH</strain>
    </source>
</reference>
<proteinExistence type="predicted"/>
<sequence length="110" mass="12129">MCSSAIWIENPRRYSDLLAMSENVAPLHDVLEKYVDPTLGNIATAFLLVDLAEPLVFPVAALLTPRTKNFLGEWYEEQGYGVEAQTVLMERKLGLAAEIDPDAESASETS</sequence>
<comment type="caution">
    <text evidence="1">The sequence shown here is derived from an EMBL/GenBank/DDBJ whole genome shotgun (WGS) entry which is preliminary data.</text>
</comment>
<gene>
    <name evidence="1" type="ORF">CYMTET_3990</name>
</gene>
<organism evidence="1 2">
    <name type="scientific">Cymbomonas tetramitiformis</name>
    <dbReference type="NCBI Taxonomy" id="36881"/>
    <lineage>
        <taxon>Eukaryota</taxon>
        <taxon>Viridiplantae</taxon>
        <taxon>Chlorophyta</taxon>
        <taxon>Pyramimonadophyceae</taxon>
        <taxon>Pyramimonadales</taxon>
        <taxon>Pyramimonadaceae</taxon>
        <taxon>Cymbomonas</taxon>
    </lineage>
</organism>
<protein>
    <submittedName>
        <fullName evidence="1">Uncharacterized protein</fullName>
    </submittedName>
</protein>
<dbReference type="EMBL" id="LGRX02000443">
    <property type="protein sequence ID" value="KAK3288538.1"/>
    <property type="molecule type" value="Genomic_DNA"/>
</dbReference>